<dbReference type="PANTHER" id="PTHR10039">
    <property type="entry name" value="AMELOGENIN"/>
    <property type="match status" value="1"/>
</dbReference>
<dbReference type="Gene3D" id="3.40.50.300">
    <property type="entry name" value="P-loop containing nucleotide triphosphate hydrolases"/>
    <property type="match status" value="1"/>
</dbReference>
<evidence type="ECO:0000313" key="5">
    <source>
        <dbReference type="Proteomes" id="UP001213000"/>
    </source>
</evidence>
<comment type="caution">
    <text evidence="4">The sequence shown here is derived from an EMBL/GenBank/DDBJ whole genome shotgun (WGS) entry which is preliminary data.</text>
</comment>
<dbReference type="AlphaFoldDB" id="A0AAD5YQ93"/>
<gene>
    <name evidence="4" type="ORF">NP233_g6169</name>
</gene>
<feature type="compositionally biased region" description="Basic and acidic residues" evidence="2">
    <location>
        <begin position="688"/>
        <end position="700"/>
    </location>
</feature>
<protein>
    <recommendedName>
        <fullName evidence="3">Nephrocystin 3-like N-terminal domain-containing protein</fullName>
    </recommendedName>
</protein>
<evidence type="ECO:0000256" key="1">
    <source>
        <dbReference type="ARBA" id="ARBA00022737"/>
    </source>
</evidence>
<evidence type="ECO:0000256" key="2">
    <source>
        <dbReference type="SAM" id="MobiDB-lite"/>
    </source>
</evidence>
<feature type="compositionally biased region" description="Acidic residues" evidence="2">
    <location>
        <begin position="701"/>
        <end position="717"/>
    </location>
</feature>
<sequence>MPAFQGAHDFVIEKAEFNSHIRNGHVSDGIVILYEASTPEAAFDAKERSYAPSCYPGTREQYIGDITNWATASNSDDAMPLFWMKGPAGVGKSAIAQTCAEKLQESNHLAAAFFFSINGRRNDHTRFFPTLAHQLSALLPHYREIVTSKVAIDRTLVDKTMPVQFKSLIVEPLQELKEKGREVQQRTIVIDGLDECTSRAAQVEIIEIIVSSIRAGSTPFRWAIFSREEAHIIDAFKAPPVSIYTQSVFLPISREADGEIEAYLRGGFINILRRRDFLDLASSWPSEEDIQKLVEAAAGLFAHPATVIRFIDNHPSSDFRQTLKSVLISIASPSSQLDSPYAELDSLYTLILQRVPEDLLPSMQLLFSNMALYGAREHTSWNIAITCNILGIPEFIFRRICQHLRAVIAFQLPPADALDGFNDQKTLFLLYNINSTLRNKLFKVHGTLSFHHKSFADFLVDPTRSSDFCVSTPAICNSLLDRVIQQQKHYASGYLIQGFSLVPLGDNSSSSLAWPQGWEPIDFFLKHETFLSLSYCLSHDYRPLYRSLEAVSSTLLPKLAQLDYRKSLVSRALQNGLPGLRTDADATAHFRAGVCKFFGSSEFSCLEGDDYEELDFASFYKIINKLEAAGVARAWYPWLGSGRASSFFHSFSRSESQNKNSGLYELGYGEKSVIWYWEFDSEKRPINLQCGRDDGDNKEGTDEEDSVDGETEIEDEYTNAGGSDGDEDEGMIGNDCLG</sequence>
<evidence type="ECO:0000313" key="4">
    <source>
        <dbReference type="EMBL" id="KAJ3567734.1"/>
    </source>
</evidence>
<dbReference type="Pfam" id="PF24883">
    <property type="entry name" value="NPHP3_N"/>
    <property type="match status" value="1"/>
</dbReference>
<feature type="region of interest" description="Disordered" evidence="2">
    <location>
        <begin position="688"/>
        <end position="738"/>
    </location>
</feature>
<dbReference type="InterPro" id="IPR027417">
    <property type="entry name" value="P-loop_NTPase"/>
</dbReference>
<dbReference type="EMBL" id="JANIEX010000391">
    <property type="protein sequence ID" value="KAJ3567734.1"/>
    <property type="molecule type" value="Genomic_DNA"/>
</dbReference>
<dbReference type="InterPro" id="IPR056884">
    <property type="entry name" value="NPHP3-like_N"/>
</dbReference>
<accession>A0AAD5YQ93</accession>
<dbReference type="SUPFAM" id="SSF52540">
    <property type="entry name" value="P-loop containing nucleoside triphosphate hydrolases"/>
    <property type="match status" value="1"/>
</dbReference>
<dbReference type="Proteomes" id="UP001213000">
    <property type="component" value="Unassembled WGS sequence"/>
</dbReference>
<name>A0AAD5YQ93_9AGAR</name>
<reference evidence="4" key="1">
    <citation type="submission" date="2022-07" db="EMBL/GenBank/DDBJ databases">
        <title>Genome Sequence of Leucocoprinus birnbaumii.</title>
        <authorList>
            <person name="Buettner E."/>
        </authorList>
    </citation>
    <scope>NUCLEOTIDE SEQUENCE</scope>
    <source>
        <strain evidence="4">VT141</strain>
    </source>
</reference>
<organism evidence="4 5">
    <name type="scientific">Leucocoprinus birnbaumii</name>
    <dbReference type="NCBI Taxonomy" id="56174"/>
    <lineage>
        <taxon>Eukaryota</taxon>
        <taxon>Fungi</taxon>
        <taxon>Dikarya</taxon>
        <taxon>Basidiomycota</taxon>
        <taxon>Agaricomycotina</taxon>
        <taxon>Agaricomycetes</taxon>
        <taxon>Agaricomycetidae</taxon>
        <taxon>Agaricales</taxon>
        <taxon>Agaricineae</taxon>
        <taxon>Agaricaceae</taxon>
        <taxon>Leucocoprinus</taxon>
    </lineage>
</organism>
<proteinExistence type="predicted"/>
<dbReference type="PANTHER" id="PTHR10039:SF17">
    <property type="entry name" value="FUNGAL STAND N-TERMINAL GOODBYE DOMAIN-CONTAINING PROTEIN-RELATED"/>
    <property type="match status" value="1"/>
</dbReference>
<evidence type="ECO:0000259" key="3">
    <source>
        <dbReference type="Pfam" id="PF24883"/>
    </source>
</evidence>
<keyword evidence="1" id="KW-0677">Repeat</keyword>
<keyword evidence="5" id="KW-1185">Reference proteome</keyword>
<feature type="domain" description="Nephrocystin 3-like N-terminal" evidence="3">
    <location>
        <begin position="67"/>
        <end position="227"/>
    </location>
</feature>